<keyword evidence="1" id="KW-1133">Transmembrane helix</keyword>
<dbReference type="WBParaSite" id="HDID_0000903701-mRNA-1">
    <property type="protein sequence ID" value="HDID_0000903701-mRNA-1"/>
    <property type="gene ID" value="HDID_0000903701"/>
</dbReference>
<reference evidence="2 3" key="2">
    <citation type="submission" date="2018-11" db="EMBL/GenBank/DDBJ databases">
        <authorList>
            <consortium name="Pathogen Informatics"/>
        </authorList>
    </citation>
    <scope>NUCLEOTIDE SEQUENCE [LARGE SCALE GENOMIC DNA]</scope>
</reference>
<dbReference type="EMBL" id="UYSG01011195">
    <property type="protein sequence ID" value="VDL61353.1"/>
    <property type="molecule type" value="Genomic_DNA"/>
</dbReference>
<dbReference type="OrthoDB" id="10041611at2759"/>
<protein>
    <submittedName>
        <fullName evidence="2 4">Uncharacterized protein</fullName>
    </submittedName>
</protein>
<reference evidence="4" key="1">
    <citation type="submission" date="2016-04" db="UniProtKB">
        <authorList>
            <consortium name="WormBaseParasite"/>
        </authorList>
    </citation>
    <scope>IDENTIFICATION</scope>
</reference>
<dbReference type="Proteomes" id="UP000274504">
    <property type="component" value="Unassembled WGS sequence"/>
</dbReference>
<sequence>MTNHWQFSDAKPEVLNQVNLNNVRTAIAFVFFSIFSWRTFSMENTIFYHFLLTHNFFPQGGMSYTSYRRYKSVQNYNQFADDVTSNIHGQTTDVGGSGYIDYFNQPPVPVQTGFDASMAADDEFIAGGQHRASDTELLTS</sequence>
<evidence type="ECO:0000313" key="3">
    <source>
        <dbReference type="Proteomes" id="UP000274504"/>
    </source>
</evidence>
<evidence type="ECO:0000313" key="4">
    <source>
        <dbReference type="WBParaSite" id="HDID_0000903701-mRNA-1"/>
    </source>
</evidence>
<feature type="transmembrane region" description="Helical" evidence="1">
    <location>
        <begin position="21"/>
        <end position="40"/>
    </location>
</feature>
<organism evidence="4">
    <name type="scientific">Hymenolepis diminuta</name>
    <name type="common">Rat tapeworm</name>
    <dbReference type="NCBI Taxonomy" id="6216"/>
    <lineage>
        <taxon>Eukaryota</taxon>
        <taxon>Metazoa</taxon>
        <taxon>Spiralia</taxon>
        <taxon>Lophotrochozoa</taxon>
        <taxon>Platyhelminthes</taxon>
        <taxon>Cestoda</taxon>
        <taxon>Eucestoda</taxon>
        <taxon>Cyclophyllidea</taxon>
        <taxon>Hymenolepididae</taxon>
        <taxon>Hymenolepis</taxon>
    </lineage>
</organism>
<keyword evidence="1" id="KW-0472">Membrane</keyword>
<proteinExistence type="predicted"/>
<name>A0A158QFL4_HYMDI</name>
<dbReference type="AlphaFoldDB" id="A0A158QFL4"/>
<dbReference type="STRING" id="6216.A0A158QFL4"/>
<evidence type="ECO:0000313" key="2">
    <source>
        <dbReference type="EMBL" id="VDL61353.1"/>
    </source>
</evidence>
<gene>
    <name evidence="2" type="ORF">HDID_LOCUS9035</name>
</gene>
<evidence type="ECO:0000256" key="1">
    <source>
        <dbReference type="SAM" id="Phobius"/>
    </source>
</evidence>
<keyword evidence="1" id="KW-0812">Transmembrane</keyword>
<accession>A0A158QFL4</accession>